<dbReference type="AlphaFoldDB" id="A0AAD7TR60"/>
<feature type="domain" description="AB hydrolase-1" evidence="3">
    <location>
        <begin position="35"/>
        <end position="291"/>
    </location>
</feature>
<gene>
    <name evidence="4" type="ORF">ONZ51_g8007</name>
</gene>
<evidence type="ECO:0000256" key="2">
    <source>
        <dbReference type="ARBA" id="ARBA00022801"/>
    </source>
</evidence>
<protein>
    <recommendedName>
        <fullName evidence="3">AB hydrolase-1 domain-containing protein</fullName>
    </recommendedName>
</protein>
<organism evidence="4 5">
    <name type="scientific">Trametes cubensis</name>
    <dbReference type="NCBI Taxonomy" id="1111947"/>
    <lineage>
        <taxon>Eukaryota</taxon>
        <taxon>Fungi</taxon>
        <taxon>Dikarya</taxon>
        <taxon>Basidiomycota</taxon>
        <taxon>Agaricomycotina</taxon>
        <taxon>Agaricomycetes</taxon>
        <taxon>Polyporales</taxon>
        <taxon>Polyporaceae</taxon>
        <taxon>Trametes</taxon>
    </lineage>
</organism>
<dbReference type="Pfam" id="PF00561">
    <property type="entry name" value="Abhydrolase_1"/>
    <property type="match status" value="1"/>
</dbReference>
<dbReference type="InterPro" id="IPR002410">
    <property type="entry name" value="Peptidase_S33"/>
</dbReference>
<dbReference type="InterPro" id="IPR050266">
    <property type="entry name" value="AB_hydrolase_sf"/>
</dbReference>
<evidence type="ECO:0000259" key="3">
    <source>
        <dbReference type="Pfam" id="PF00561"/>
    </source>
</evidence>
<evidence type="ECO:0000313" key="5">
    <source>
        <dbReference type="Proteomes" id="UP001215151"/>
    </source>
</evidence>
<keyword evidence="2" id="KW-0378">Hydrolase</keyword>
<sequence length="307" mass="34643">MEGEVEFIVPGIPKPCKTWYTVFGDLSPKARSRRPLVALHGGPGATHEYLLTLVDLTRAHGIPLVLYDQLGNGRSTHLPEKKGDGAFWSEDLFIAQLEGLLAHLGIQDDYDLYGHSWGGMLGGRYAIRQPPGLKRLILANAPVSMDLWLAAVNRLKTELPFPVQATLDKHETEGTTDSREYQEAIMLFYGRYVCRIEPWPREVAAIFEAMASDPTVYSTMIGPSEFFITGSLKDWSLLGGGRLHKIKAKTLLLNGRYDEAQDSVMCPFFRDIPRIEWHTFKHSSHMPHLEERDEFMRVVSGFLLTDD</sequence>
<dbReference type="PIRSF" id="PIRSF005539">
    <property type="entry name" value="Pept_S33_TRI_F1"/>
    <property type="match status" value="1"/>
</dbReference>
<dbReference type="EMBL" id="JAPEVG010000231">
    <property type="protein sequence ID" value="KAJ8473215.1"/>
    <property type="molecule type" value="Genomic_DNA"/>
</dbReference>
<dbReference type="PANTHER" id="PTHR43798:SF31">
    <property type="entry name" value="AB HYDROLASE SUPERFAMILY PROTEIN YCLE"/>
    <property type="match status" value="1"/>
</dbReference>
<dbReference type="InterPro" id="IPR005945">
    <property type="entry name" value="Pro_imino_pep"/>
</dbReference>
<dbReference type="Proteomes" id="UP001215151">
    <property type="component" value="Unassembled WGS sequence"/>
</dbReference>
<dbReference type="Gene3D" id="3.40.50.1820">
    <property type="entry name" value="alpha/beta hydrolase"/>
    <property type="match status" value="1"/>
</dbReference>
<keyword evidence="5" id="KW-1185">Reference proteome</keyword>
<dbReference type="NCBIfam" id="TIGR01250">
    <property type="entry name" value="pro_imino_pep_2"/>
    <property type="match status" value="1"/>
</dbReference>
<dbReference type="GO" id="GO:0008233">
    <property type="term" value="F:peptidase activity"/>
    <property type="evidence" value="ECO:0007669"/>
    <property type="project" value="InterPro"/>
</dbReference>
<dbReference type="PANTHER" id="PTHR43798">
    <property type="entry name" value="MONOACYLGLYCEROL LIPASE"/>
    <property type="match status" value="1"/>
</dbReference>
<evidence type="ECO:0000313" key="4">
    <source>
        <dbReference type="EMBL" id="KAJ8473215.1"/>
    </source>
</evidence>
<evidence type="ECO:0000256" key="1">
    <source>
        <dbReference type="ARBA" id="ARBA00010088"/>
    </source>
</evidence>
<accession>A0AAD7TR60</accession>
<dbReference type="InterPro" id="IPR029058">
    <property type="entry name" value="AB_hydrolase_fold"/>
</dbReference>
<reference evidence="4" key="1">
    <citation type="submission" date="2022-11" db="EMBL/GenBank/DDBJ databases">
        <title>Genome Sequence of Cubamyces cubensis.</title>
        <authorList>
            <person name="Buettner E."/>
        </authorList>
    </citation>
    <scope>NUCLEOTIDE SEQUENCE</scope>
    <source>
        <strain evidence="4">MPL-01</strain>
    </source>
</reference>
<dbReference type="InterPro" id="IPR000073">
    <property type="entry name" value="AB_hydrolase_1"/>
</dbReference>
<dbReference type="GO" id="GO:0016020">
    <property type="term" value="C:membrane"/>
    <property type="evidence" value="ECO:0007669"/>
    <property type="project" value="TreeGrafter"/>
</dbReference>
<comment type="caution">
    <text evidence="4">The sequence shown here is derived from an EMBL/GenBank/DDBJ whole genome shotgun (WGS) entry which is preliminary data.</text>
</comment>
<dbReference type="PRINTS" id="PR00793">
    <property type="entry name" value="PROAMNOPTASE"/>
</dbReference>
<name>A0AAD7TR60_9APHY</name>
<dbReference type="GO" id="GO:0006508">
    <property type="term" value="P:proteolysis"/>
    <property type="evidence" value="ECO:0007669"/>
    <property type="project" value="InterPro"/>
</dbReference>
<dbReference type="SUPFAM" id="SSF53474">
    <property type="entry name" value="alpha/beta-Hydrolases"/>
    <property type="match status" value="1"/>
</dbReference>
<proteinExistence type="inferred from homology"/>
<comment type="similarity">
    <text evidence="1">Belongs to the peptidase S33 family.</text>
</comment>